<dbReference type="Proteomes" id="UP000310506">
    <property type="component" value="Unassembled WGS sequence"/>
</dbReference>
<reference evidence="1 2" key="1">
    <citation type="submission" date="2019-01" db="EMBL/GenBank/DDBJ databases">
        <title>Vagococcus silagei sp. nov. isolated from brewer's grain.</title>
        <authorList>
            <person name="Guu J.-R."/>
        </authorList>
    </citation>
    <scope>NUCLEOTIDE SEQUENCE [LARGE SCALE GENOMIC DNA]</scope>
    <source>
        <strain evidence="1 2">2B-2</strain>
    </source>
</reference>
<dbReference type="PANTHER" id="PTHR30087">
    <property type="entry name" value="INNER MEMBRANE PROTEIN"/>
    <property type="match status" value="1"/>
</dbReference>
<proteinExistence type="predicted"/>
<evidence type="ECO:0000313" key="1">
    <source>
        <dbReference type="EMBL" id="THB60276.1"/>
    </source>
</evidence>
<protein>
    <submittedName>
        <fullName evidence="1">DUF523 domain-containing protein</fullName>
    </submittedName>
</protein>
<name>A0A4S3B4E9_9ENTE</name>
<keyword evidence="2" id="KW-1185">Reference proteome</keyword>
<dbReference type="Pfam" id="PF04463">
    <property type="entry name" value="2-thiour_desulf"/>
    <property type="match status" value="1"/>
</dbReference>
<organism evidence="1 2">
    <name type="scientific">Vagococcus silagei</name>
    <dbReference type="NCBI Taxonomy" id="2508885"/>
    <lineage>
        <taxon>Bacteria</taxon>
        <taxon>Bacillati</taxon>
        <taxon>Bacillota</taxon>
        <taxon>Bacilli</taxon>
        <taxon>Lactobacillales</taxon>
        <taxon>Enterococcaceae</taxon>
        <taxon>Vagococcus</taxon>
    </lineage>
</organism>
<dbReference type="PANTHER" id="PTHR30087:SF1">
    <property type="entry name" value="HYPOTHETICAL CYTOSOLIC PROTEIN"/>
    <property type="match status" value="1"/>
</dbReference>
<dbReference type="AlphaFoldDB" id="A0A4S3B4E9"/>
<accession>A0A4S3B4E9</accession>
<dbReference type="RefSeq" id="WP_136137760.1">
    <property type="nucleotide sequence ID" value="NZ_SDGV01000030.1"/>
</dbReference>
<dbReference type="EMBL" id="SDGV01000030">
    <property type="protein sequence ID" value="THB60276.1"/>
    <property type="molecule type" value="Genomic_DNA"/>
</dbReference>
<gene>
    <name evidence="1" type="ORF">ESZ54_11290</name>
</gene>
<evidence type="ECO:0000313" key="2">
    <source>
        <dbReference type="Proteomes" id="UP000310506"/>
    </source>
</evidence>
<sequence>MIGMSACLGGIACRYDGRNQGTTEFIQLVEQDKVVIICPEVLGGLPIPRKPAEIIGGDGYDVLAGKARVVENDGTDVTDIYVAGARKAYEIIKDKGITVLLLKEKSPTCGTHYVYDGNFIGVMKQGVGVATALFRKKGLMVYADTEWELVKKEYANLLV</sequence>
<dbReference type="InterPro" id="IPR007553">
    <property type="entry name" value="2-thiour_desulf"/>
</dbReference>
<comment type="caution">
    <text evidence="1">The sequence shown here is derived from an EMBL/GenBank/DDBJ whole genome shotgun (WGS) entry which is preliminary data.</text>
</comment>
<dbReference type="OrthoDB" id="9797779at2"/>